<gene>
    <name evidence="2" type="ORF">HMPREF9943_01566</name>
</gene>
<comment type="caution">
    <text evidence="2">The sequence shown here is derived from an EMBL/GenBank/DDBJ whole genome shotgun (WGS) entry which is preliminary data.</text>
</comment>
<feature type="domain" description="HTH merR-type" evidence="1">
    <location>
        <begin position="1"/>
        <end position="40"/>
    </location>
</feature>
<keyword evidence="3" id="KW-1185">Reference proteome</keyword>
<dbReference type="InterPro" id="IPR000551">
    <property type="entry name" value="MerR-type_HTH_dom"/>
</dbReference>
<dbReference type="EMBL" id="AGEJ01000024">
    <property type="protein sequence ID" value="EMD16163.1"/>
    <property type="molecule type" value="Genomic_DNA"/>
</dbReference>
<dbReference type="SUPFAM" id="SSF46955">
    <property type="entry name" value="Putative DNA-binding domain"/>
    <property type="match status" value="1"/>
</dbReference>
<dbReference type="AlphaFoldDB" id="M2ND87"/>
<reference evidence="2 3" key="1">
    <citation type="submission" date="2013-02" db="EMBL/GenBank/DDBJ databases">
        <title>The Genome Sequence of Lactobacillus catenaformis F0143.</title>
        <authorList>
            <consortium name="The Broad Institute Genome Sequencing Platform"/>
            <person name="Earl A."/>
            <person name="Ward D."/>
            <person name="Feldgarden M."/>
            <person name="Gevers D."/>
            <person name="Izard J."/>
            <person name="Blanton J.M."/>
            <person name="Mathney J."/>
            <person name="Dewhirst F.E."/>
            <person name="Young S.K."/>
            <person name="Zeng Q."/>
            <person name="Gargeya S."/>
            <person name="Fitzgerald M."/>
            <person name="Haas B."/>
            <person name="Abouelleil A."/>
            <person name="Alvarado L."/>
            <person name="Arachchi H.M."/>
            <person name="Berlin A."/>
            <person name="Chapman S.B."/>
            <person name="Gearin G."/>
            <person name="Goldberg J."/>
            <person name="Griggs A."/>
            <person name="Gujja S."/>
            <person name="Hansen M."/>
            <person name="Heiman D."/>
            <person name="Howarth C."/>
            <person name="Larimer J."/>
            <person name="Lui A."/>
            <person name="MacDonald P.J.P."/>
            <person name="McCowen C."/>
            <person name="Montmayeur A."/>
            <person name="Murphy C."/>
            <person name="Neiman D."/>
            <person name="Pearson M."/>
            <person name="Priest M."/>
            <person name="Roberts A."/>
            <person name="Saif S."/>
            <person name="Shea T."/>
            <person name="Sisk P."/>
            <person name="Stolte C."/>
            <person name="Sykes S."/>
            <person name="Wortman J."/>
            <person name="Nusbaum C."/>
            <person name="Birren B."/>
        </authorList>
    </citation>
    <scope>NUCLEOTIDE SEQUENCE [LARGE SCALE GENOMIC DNA]</scope>
    <source>
        <strain evidence="2 3">OT 569</strain>
    </source>
</reference>
<dbReference type="Pfam" id="PF00376">
    <property type="entry name" value="MerR"/>
    <property type="match status" value="1"/>
</dbReference>
<name>M2ND87_9FIRM</name>
<evidence type="ECO:0000259" key="1">
    <source>
        <dbReference type="PROSITE" id="PS50937"/>
    </source>
</evidence>
<dbReference type="GO" id="GO:0003677">
    <property type="term" value="F:DNA binding"/>
    <property type="evidence" value="ECO:0007669"/>
    <property type="project" value="InterPro"/>
</dbReference>
<dbReference type="CDD" id="cd00592">
    <property type="entry name" value="HTH_MerR-like"/>
    <property type="match status" value="1"/>
</dbReference>
<dbReference type="Gene3D" id="1.10.1660.10">
    <property type="match status" value="1"/>
</dbReference>
<dbReference type="PROSITE" id="PS50937">
    <property type="entry name" value="HTH_MERR_2"/>
    <property type="match status" value="1"/>
</dbReference>
<evidence type="ECO:0000313" key="2">
    <source>
        <dbReference type="EMBL" id="EMD16163.1"/>
    </source>
</evidence>
<dbReference type="Proteomes" id="UP000011758">
    <property type="component" value="Unassembled WGS sequence"/>
</dbReference>
<evidence type="ECO:0000313" key="3">
    <source>
        <dbReference type="Proteomes" id="UP000011758"/>
    </source>
</evidence>
<dbReference type="InterPro" id="IPR009061">
    <property type="entry name" value="DNA-bd_dom_put_sf"/>
</dbReference>
<sequence length="40" mass="4958">MLIKEVQAKLKLSPYILRYYEKMDLIKPYRDENGYRNYSN</sequence>
<protein>
    <recommendedName>
        <fullName evidence="1">HTH merR-type domain-containing protein</fullName>
    </recommendedName>
</protein>
<accession>M2ND87</accession>
<dbReference type="GO" id="GO:0006355">
    <property type="term" value="P:regulation of DNA-templated transcription"/>
    <property type="evidence" value="ECO:0007669"/>
    <property type="project" value="InterPro"/>
</dbReference>
<dbReference type="RefSeq" id="WP_004803790.1">
    <property type="nucleotide sequence ID" value="NZ_KB446649.1"/>
</dbReference>
<proteinExistence type="predicted"/>
<dbReference type="STRING" id="999415.HMPREF9943_01566"/>
<organism evidence="2 3">
    <name type="scientific">Eggerthia catenaformis OT 569 = DSM 20559</name>
    <dbReference type="NCBI Taxonomy" id="999415"/>
    <lineage>
        <taxon>Bacteria</taxon>
        <taxon>Bacillati</taxon>
        <taxon>Bacillota</taxon>
        <taxon>Erysipelotrichia</taxon>
        <taxon>Erysipelotrichales</taxon>
        <taxon>Coprobacillaceae</taxon>
        <taxon>Eggerthia</taxon>
    </lineage>
</organism>
<dbReference type="BioCyc" id="ECAT999415-HMP:GTTI-1621-MONOMER"/>